<dbReference type="EMBL" id="NBIM01000001">
    <property type="protein sequence ID" value="OXY82352.1"/>
    <property type="molecule type" value="Genomic_DNA"/>
</dbReference>
<evidence type="ECO:0000259" key="1">
    <source>
        <dbReference type="Pfam" id="PF13280"/>
    </source>
</evidence>
<feature type="domain" description="WYL" evidence="1">
    <location>
        <begin position="117"/>
        <end position="181"/>
    </location>
</feature>
<dbReference type="InterPro" id="IPR026881">
    <property type="entry name" value="WYL_dom"/>
</dbReference>
<organism evidence="4 5">
    <name type="scientific">Oceanimonas doudoroffii</name>
    <dbReference type="NCBI Taxonomy" id="84158"/>
    <lineage>
        <taxon>Bacteria</taxon>
        <taxon>Pseudomonadati</taxon>
        <taxon>Pseudomonadota</taxon>
        <taxon>Gammaproteobacteria</taxon>
        <taxon>Aeromonadales</taxon>
        <taxon>Aeromonadaceae</taxon>
        <taxon>Oceanimonas</taxon>
    </lineage>
</organism>
<dbReference type="OrthoDB" id="6400324at2"/>
<feature type="domain" description="DNA-binding transcriptional repressor CapW C-terminal dimerisation" evidence="2">
    <location>
        <begin position="204"/>
        <end position="273"/>
    </location>
</feature>
<evidence type="ECO:0000313" key="4">
    <source>
        <dbReference type="EMBL" id="OXY82352.1"/>
    </source>
</evidence>
<dbReference type="Proteomes" id="UP000242757">
    <property type="component" value="Unassembled WGS sequence"/>
</dbReference>
<protein>
    <submittedName>
        <fullName evidence="4">WYL domain-containing protein</fullName>
    </submittedName>
</protein>
<dbReference type="InterPro" id="IPR016634">
    <property type="entry name" value="CapW-like"/>
</dbReference>
<proteinExistence type="predicted"/>
<gene>
    <name evidence="4" type="ORF">B6S08_02120</name>
</gene>
<dbReference type="Pfam" id="PF26109">
    <property type="entry name" value="WHD_BrxR"/>
    <property type="match status" value="1"/>
</dbReference>
<dbReference type="InterPro" id="IPR059020">
    <property type="entry name" value="CapW_CTD"/>
</dbReference>
<dbReference type="Pfam" id="PF26107">
    <property type="entry name" value="BrxR_CTD"/>
    <property type="match status" value="1"/>
</dbReference>
<feature type="domain" description="DNA-binding transcriptional repressor CapW winged helix-turn-helix" evidence="3">
    <location>
        <begin position="5"/>
        <end position="86"/>
    </location>
</feature>
<dbReference type="AlphaFoldDB" id="A0A233RG39"/>
<sequence>MIKLELHRRYWLIELINYWEGRLTTGHLRQFFGISRQQASKDINQYQQEHAGNLIYCSTRKGYLPTEHFNPAHISGDVAEYLNWMTGQSAHAMPVDPGYRLDHAILRPPARSVSAQIIRPIVHALRHHERLEVDYGAVSSTDRDGRIIVPVRFVNTGSRWHLRAWCEKAQNYRDFVLSRFHGTPIQEGKLLAPLPPDTRWNTHITLSITPDPRLSPEQQQALIRDYAMENGQLRLHIRVALAGYLLKEMQINTKMLDGNPAAQQLILANQDEVKEWLF</sequence>
<keyword evidence="5" id="KW-1185">Reference proteome</keyword>
<evidence type="ECO:0000259" key="3">
    <source>
        <dbReference type="Pfam" id="PF26109"/>
    </source>
</evidence>
<dbReference type="Pfam" id="PF13280">
    <property type="entry name" value="WYL"/>
    <property type="match status" value="1"/>
</dbReference>
<accession>A0A233RG39</accession>
<evidence type="ECO:0000313" key="5">
    <source>
        <dbReference type="Proteomes" id="UP000242757"/>
    </source>
</evidence>
<evidence type="ECO:0000259" key="2">
    <source>
        <dbReference type="Pfam" id="PF26107"/>
    </source>
</evidence>
<dbReference type="InterPro" id="IPR051534">
    <property type="entry name" value="CBASS_pafABC_assoc_protein"/>
</dbReference>
<dbReference type="PANTHER" id="PTHR34580">
    <property type="match status" value="1"/>
</dbReference>
<reference evidence="4 5" key="1">
    <citation type="submission" date="2017-08" db="EMBL/GenBank/DDBJ databases">
        <title>A Genome Sequence of Oceanimonas doudoroffii ATCC 27123T.</title>
        <authorList>
            <person name="Brennan M.A."/>
            <person name="Maclea K.S."/>
            <person name="Mcclelland W.D."/>
            <person name="Trachtenberg A.M."/>
        </authorList>
    </citation>
    <scope>NUCLEOTIDE SEQUENCE [LARGE SCALE GENOMIC DNA]</scope>
    <source>
        <strain evidence="4 5">ATCC 27123</strain>
    </source>
</reference>
<dbReference type="InterPro" id="IPR059019">
    <property type="entry name" value="WHD_CapW"/>
</dbReference>
<dbReference type="PIRSF" id="PIRSF015558">
    <property type="entry name" value="Txn_reg_DeoR_prd"/>
    <property type="match status" value="1"/>
</dbReference>
<comment type="caution">
    <text evidence="4">The sequence shown here is derived from an EMBL/GenBank/DDBJ whole genome shotgun (WGS) entry which is preliminary data.</text>
</comment>
<dbReference type="PANTHER" id="PTHR34580:SF3">
    <property type="entry name" value="PROTEIN PAFB"/>
    <property type="match status" value="1"/>
</dbReference>
<dbReference type="PROSITE" id="PS52050">
    <property type="entry name" value="WYL"/>
    <property type="match status" value="1"/>
</dbReference>
<name>A0A233RG39_9GAMM</name>